<accession>A0ACC1X0H2</accession>
<comment type="caution">
    <text evidence="1">The sequence shown here is derived from an EMBL/GenBank/DDBJ whole genome shotgun (WGS) entry which is preliminary data.</text>
</comment>
<keyword evidence="2" id="KW-1185">Reference proteome</keyword>
<dbReference type="Proteomes" id="UP001164539">
    <property type="component" value="Chromosome 12"/>
</dbReference>
<dbReference type="EMBL" id="CM051405">
    <property type="protein sequence ID" value="KAJ4704945.1"/>
    <property type="molecule type" value="Genomic_DNA"/>
</dbReference>
<protein>
    <submittedName>
        <fullName evidence="1">Pentatricopeptide repeat</fullName>
    </submittedName>
</protein>
<proteinExistence type="predicted"/>
<sequence length="475" mass="53401">MQRFSVSRFLWLSVHVKNFKVCNLHFTTNSSAEKYYGVLQKNPKNVERTLVTVKAKLDSNCVNEVLRRCLPGQSQMAIRFFIWAGLQSSYRHSPFTYNKVCELFKVKQNPRIVIDVVEAYREESCVVSVKTMKMILNLCEKAKLANEALWVLRKMPEFNLRPDTIMYNIVIRLFCVRGDMVMADKLMKEMGLISLYPDIITNVLMIKGYCNAGRLEDACGLFKAMRRYGCVTNSVAYSALLDGICRSGSMERALELLGEMEKEGGDCRPNVVTYTSVIQSFCEKGMMVEALGLLDRMNACGCAPNRVTVSTLIKGLCGEGNVNEAYKLIDKVIAGGSVSSGDCYSSLVVELVRTNRLGDAEKLFSEMLVSGVKPDGLACSIIFKELILWGKVLDVFRLYEEIENIGFLSSIDSDIYSILLLGLCQESHSVEAVKLARFMLEKGIRLQAPYVGKIVEHLKKFQDKELLDIVDHGLC</sequence>
<reference evidence="1 2" key="1">
    <citation type="journal article" date="2023" name="Science">
        <title>Complex scaffold remodeling in plant triterpene biosynthesis.</title>
        <authorList>
            <person name="De La Pena R."/>
            <person name="Hodgson H."/>
            <person name="Liu J.C."/>
            <person name="Stephenson M.J."/>
            <person name="Martin A.C."/>
            <person name="Owen C."/>
            <person name="Harkess A."/>
            <person name="Leebens-Mack J."/>
            <person name="Jimenez L.E."/>
            <person name="Osbourn A."/>
            <person name="Sattely E.S."/>
        </authorList>
    </citation>
    <scope>NUCLEOTIDE SEQUENCE [LARGE SCALE GENOMIC DNA]</scope>
    <source>
        <strain evidence="2">cv. JPN11</strain>
        <tissue evidence="1">Leaf</tissue>
    </source>
</reference>
<evidence type="ECO:0000313" key="2">
    <source>
        <dbReference type="Proteomes" id="UP001164539"/>
    </source>
</evidence>
<organism evidence="1 2">
    <name type="scientific">Melia azedarach</name>
    <name type="common">Chinaberry tree</name>
    <dbReference type="NCBI Taxonomy" id="155640"/>
    <lineage>
        <taxon>Eukaryota</taxon>
        <taxon>Viridiplantae</taxon>
        <taxon>Streptophyta</taxon>
        <taxon>Embryophyta</taxon>
        <taxon>Tracheophyta</taxon>
        <taxon>Spermatophyta</taxon>
        <taxon>Magnoliopsida</taxon>
        <taxon>eudicotyledons</taxon>
        <taxon>Gunneridae</taxon>
        <taxon>Pentapetalae</taxon>
        <taxon>rosids</taxon>
        <taxon>malvids</taxon>
        <taxon>Sapindales</taxon>
        <taxon>Meliaceae</taxon>
        <taxon>Melia</taxon>
    </lineage>
</organism>
<gene>
    <name evidence="1" type="ORF">OWV82_021785</name>
</gene>
<name>A0ACC1X0H2_MELAZ</name>
<evidence type="ECO:0000313" key="1">
    <source>
        <dbReference type="EMBL" id="KAJ4704945.1"/>
    </source>
</evidence>